<evidence type="ECO:0000313" key="1">
    <source>
        <dbReference type="EMBL" id="GGF13451.1"/>
    </source>
</evidence>
<keyword evidence="2" id="KW-1185">Reference proteome</keyword>
<sequence>MYLLSIKVPTPIAIANVKKRTAINRVENKKENIFLSIFKGITVYKSGTKVLKNVE</sequence>
<gene>
    <name evidence="1" type="ORF">GCM10011518_23360</name>
</gene>
<reference evidence="2" key="1">
    <citation type="journal article" date="2019" name="Int. J. Syst. Evol. Microbiol.">
        <title>The Global Catalogue of Microorganisms (GCM) 10K type strain sequencing project: providing services to taxonomists for standard genome sequencing and annotation.</title>
        <authorList>
            <consortium name="The Broad Institute Genomics Platform"/>
            <consortium name="The Broad Institute Genome Sequencing Center for Infectious Disease"/>
            <person name="Wu L."/>
            <person name="Ma J."/>
        </authorList>
    </citation>
    <scope>NUCLEOTIDE SEQUENCE [LARGE SCALE GENOMIC DNA]</scope>
    <source>
        <strain evidence="2">CGMCC 1.16060</strain>
    </source>
</reference>
<protein>
    <submittedName>
        <fullName evidence="1">Uncharacterized protein</fullName>
    </submittedName>
</protein>
<organism evidence="1 2">
    <name type="scientific">Flavobacterium limi</name>
    <dbReference type="NCBI Taxonomy" id="2045105"/>
    <lineage>
        <taxon>Bacteria</taxon>
        <taxon>Pseudomonadati</taxon>
        <taxon>Bacteroidota</taxon>
        <taxon>Flavobacteriia</taxon>
        <taxon>Flavobacteriales</taxon>
        <taxon>Flavobacteriaceae</taxon>
        <taxon>Flavobacterium</taxon>
    </lineage>
</organism>
<dbReference type="EMBL" id="BMKP01000005">
    <property type="protein sequence ID" value="GGF13451.1"/>
    <property type="molecule type" value="Genomic_DNA"/>
</dbReference>
<proteinExistence type="predicted"/>
<comment type="caution">
    <text evidence="1">The sequence shown here is derived from an EMBL/GenBank/DDBJ whole genome shotgun (WGS) entry which is preliminary data.</text>
</comment>
<name>A0ABQ1U8U8_9FLAO</name>
<accession>A0ABQ1U8U8</accession>
<evidence type="ECO:0000313" key="2">
    <source>
        <dbReference type="Proteomes" id="UP000655016"/>
    </source>
</evidence>
<dbReference type="Proteomes" id="UP000655016">
    <property type="component" value="Unassembled WGS sequence"/>
</dbReference>